<dbReference type="Proteomes" id="UP000033106">
    <property type="component" value="Chromosome"/>
</dbReference>
<protein>
    <submittedName>
        <fullName evidence="4">Uncharacterized protein</fullName>
    </submittedName>
</protein>
<feature type="transmembrane region" description="Helical" evidence="1">
    <location>
        <begin position="29"/>
        <end position="48"/>
    </location>
</feature>
<dbReference type="KEGG" id="ssoa:SULA_1012"/>
<dbReference type="EMBL" id="CP050869">
    <property type="protein sequence ID" value="QPG50335.1"/>
    <property type="molecule type" value="Genomic_DNA"/>
</dbReference>
<evidence type="ECO:0000313" key="22">
    <source>
        <dbReference type="Proteomes" id="UP000275843"/>
    </source>
</evidence>
<reference evidence="14 15" key="1">
    <citation type="journal article" date="2015" name="Genome Announc.">
        <title>Complete Genome Sequence of Sulfolobus solfataricus Strain 98/2 and Evolved Derivatives.</title>
        <authorList>
            <person name="McCarthy S."/>
            <person name="Gradnigo J."/>
            <person name="Johnson T."/>
            <person name="Payne S."/>
            <person name="Lipzen A."/>
            <person name="Martin J."/>
            <person name="Schackwitz W."/>
            <person name="Moriyama E."/>
            <person name="Blum P."/>
        </authorList>
    </citation>
    <scope>NUCLEOTIDE SEQUENCE [LARGE SCALE GENOMIC DNA]</scope>
    <source>
        <strain evidence="14">98/2 SULC</strain>
        <strain evidence="2">SARC-B</strain>
        <strain evidence="3">SARC-C</strain>
        <strain evidence="4 16">SULA</strain>
        <strain evidence="15">SULB</strain>
    </source>
</reference>
<reference evidence="4" key="5">
    <citation type="submission" date="2018-10" db="EMBL/GenBank/DDBJ databases">
        <authorList>
            <person name="McCarthy S."/>
            <person name="Gradnigo J."/>
            <person name="Johnson T."/>
            <person name="Payne S."/>
            <person name="Lipzen A."/>
            <person name="Schackwitz W."/>
            <person name="Martin J."/>
            <person name="Moriyama E."/>
            <person name="Blum P."/>
        </authorList>
    </citation>
    <scope>NUCLEOTIDE SEQUENCE</scope>
    <source>
        <strain evidence="2">SARC-B</strain>
        <strain evidence="3">SARC-C</strain>
        <strain evidence="4">SULA</strain>
    </source>
</reference>
<evidence type="ECO:0000313" key="3">
    <source>
        <dbReference type="EMBL" id="AKA76055.1"/>
    </source>
</evidence>
<dbReference type="Proteomes" id="UP000033057">
    <property type="component" value="Chromosome"/>
</dbReference>
<evidence type="ECO:0000313" key="2">
    <source>
        <dbReference type="EMBL" id="AKA73356.1"/>
    </source>
</evidence>
<dbReference type="OrthoDB" id="34775at2157"/>
<keyword evidence="1" id="KW-0472">Membrane</keyword>
<dbReference type="GeneID" id="44128958"/>
<dbReference type="Proteomes" id="UP000269431">
    <property type="component" value="Chromosome"/>
</dbReference>
<reference evidence="12 25" key="6">
    <citation type="journal article" date="2020" name="Nat. Commun.">
        <title>The structures of two archaeal type IV pili illuminate evolutionary relationships.</title>
        <authorList>
            <person name="Wang F."/>
            <person name="Baquero D.P."/>
            <person name="Su Z."/>
            <person name="Beltran L.C."/>
            <person name="Prangishvili D."/>
            <person name="Krupovic M."/>
            <person name="Egelman E.H."/>
        </authorList>
    </citation>
    <scope>NUCLEOTIDE SEQUENCE [LARGE SCALE GENOMIC DNA]</scope>
    <source>
        <strain evidence="12 25">POZ149</strain>
    </source>
</reference>
<evidence type="ECO:0000313" key="7">
    <source>
        <dbReference type="EMBL" id="AZF73064.1"/>
    </source>
</evidence>
<dbReference type="Proteomes" id="UP000267993">
    <property type="component" value="Chromosome"/>
</dbReference>
<dbReference type="GeneID" id="1453258"/>
<evidence type="ECO:0000313" key="9">
    <source>
        <dbReference type="EMBL" id="AZF78296.1"/>
    </source>
</evidence>
<evidence type="ECO:0000313" key="5">
    <source>
        <dbReference type="EMBL" id="AZF67824.1"/>
    </source>
</evidence>
<evidence type="ECO:0000256" key="1">
    <source>
        <dbReference type="SAM" id="Phobius"/>
    </source>
</evidence>
<dbReference type="EMBL" id="CP033241">
    <property type="protein sequence ID" value="AZF83542.1"/>
    <property type="molecule type" value="Genomic_DNA"/>
</dbReference>
<evidence type="ECO:0000313" key="4">
    <source>
        <dbReference type="EMBL" id="AKA78748.1"/>
    </source>
</evidence>
<evidence type="ECO:0000313" key="6">
    <source>
        <dbReference type="EMBL" id="AZF70444.1"/>
    </source>
</evidence>
<evidence type="ECO:0000313" key="17">
    <source>
        <dbReference type="Proteomes" id="UP000076770"/>
    </source>
</evidence>
<dbReference type="EMBL" id="CP011055">
    <property type="protein sequence ID" value="AKA73356.1"/>
    <property type="molecule type" value="Genomic_DNA"/>
</dbReference>
<feature type="transmembrane region" description="Helical" evidence="1">
    <location>
        <begin position="86"/>
        <end position="111"/>
    </location>
</feature>
<evidence type="ECO:0000313" key="15">
    <source>
        <dbReference type="Proteomes" id="UP000033085"/>
    </source>
</evidence>
<dbReference type="Proteomes" id="UP000594632">
    <property type="component" value="Chromosome"/>
</dbReference>
<evidence type="ECO:0000313" key="24">
    <source>
        <dbReference type="Proteomes" id="UP000282269"/>
    </source>
</evidence>
<dbReference type="KEGG" id="ssof:SULC_1013"/>
<dbReference type="Proteomes" id="UP000282269">
    <property type="component" value="Chromosome"/>
</dbReference>
<keyword evidence="1" id="KW-0812">Transmembrane</keyword>
<dbReference type="Proteomes" id="UP000275843">
    <property type="component" value="Chromosome"/>
</dbReference>
<dbReference type="RefSeq" id="WP_009989660.1">
    <property type="nucleotide sequence ID" value="NZ_CP011055.2"/>
</dbReference>
<organism evidence="4 16">
    <name type="scientific">Saccharolobus solfataricus</name>
    <name type="common">Sulfolobus solfataricus</name>
    <dbReference type="NCBI Taxonomy" id="2287"/>
    <lineage>
        <taxon>Archaea</taxon>
        <taxon>Thermoproteota</taxon>
        <taxon>Thermoprotei</taxon>
        <taxon>Sulfolobales</taxon>
        <taxon>Sulfolobaceae</taxon>
        <taxon>Saccharolobus</taxon>
    </lineage>
</organism>
<evidence type="ECO:0000313" key="19">
    <source>
        <dbReference type="Proteomes" id="UP000269431"/>
    </source>
</evidence>
<dbReference type="EMBL" id="CP033235">
    <property type="protein sequence ID" value="AZF67824.1"/>
    <property type="molecule type" value="Genomic_DNA"/>
</dbReference>
<dbReference type="EMBL" id="CP033237">
    <property type="protein sequence ID" value="AZF73064.1"/>
    <property type="molecule type" value="Genomic_DNA"/>
</dbReference>
<evidence type="ECO:0000313" key="11">
    <source>
        <dbReference type="EMBL" id="AZF83542.1"/>
    </source>
</evidence>
<dbReference type="EMBL" id="CP033239">
    <property type="protein sequence ID" value="AZF78296.1"/>
    <property type="molecule type" value="Genomic_DNA"/>
</dbReference>
<dbReference type="KEGG" id="ssol:SULB_1014"/>
<dbReference type="Proteomes" id="UP000273194">
    <property type="component" value="Chromosome"/>
</dbReference>
<evidence type="ECO:0000313" key="13">
    <source>
        <dbReference type="EMBL" id="SAI86884.1"/>
    </source>
</evidence>
<dbReference type="OMA" id="IERGITW"/>
<feature type="transmembrane region" description="Helical" evidence="1">
    <location>
        <begin position="53"/>
        <end position="74"/>
    </location>
</feature>
<evidence type="ECO:0000313" key="21">
    <source>
        <dbReference type="Proteomes" id="UP000273443"/>
    </source>
</evidence>
<dbReference type="EMBL" id="CP011056">
    <property type="protein sequence ID" value="AKA76055.1"/>
    <property type="molecule type" value="Genomic_DNA"/>
</dbReference>
<sequence length="117" mass="13119">MKLIYFSLLLTAVSLLIGSIMLFNTVPRIFTIGTLAIVMFLIASLFLINKYNFLTYILFVLAILAIIISSSSGAHVQAFREFGESLYITALDILMILGFYVGPILYIVAFLKDNLKR</sequence>
<dbReference type="PATRIC" id="fig|2287.6.peg.1071"/>
<proteinExistence type="predicted"/>
<dbReference type="Proteomes" id="UP000076770">
    <property type="component" value="Chromosome i"/>
</dbReference>
<evidence type="ECO:0000313" key="16">
    <source>
        <dbReference type="Proteomes" id="UP000033106"/>
    </source>
</evidence>
<evidence type="ECO:0000313" key="8">
    <source>
        <dbReference type="EMBL" id="AZF75689.1"/>
    </source>
</evidence>
<accession>A0A0E3K096</accession>
<evidence type="ECO:0000313" key="20">
    <source>
        <dbReference type="Proteomes" id="UP000273194"/>
    </source>
</evidence>
<evidence type="ECO:0000313" key="14">
    <source>
        <dbReference type="Proteomes" id="UP000033057"/>
    </source>
</evidence>
<evidence type="ECO:0000313" key="10">
    <source>
        <dbReference type="EMBL" id="AZF80902.1"/>
    </source>
</evidence>
<dbReference type="Proteomes" id="UP000273443">
    <property type="component" value="Chromosome"/>
</dbReference>
<dbReference type="EMBL" id="LT549890">
    <property type="protein sequence ID" value="SAI86884.1"/>
    <property type="molecule type" value="Genomic_DNA"/>
</dbReference>
<keyword evidence="1" id="KW-1133">Transmembrane helix</keyword>
<evidence type="ECO:0000313" key="23">
    <source>
        <dbReference type="Proteomes" id="UP000278715"/>
    </source>
</evidence>
<feature type="transmembrane region" description="Helical" evidence="1">
    <location>
        <begin position="5"/>
        <end position="23"/>
    </location>
</feature>
<evidence type="ECO:0000313" key="25">
    <source>
        <dbReference type="Proteomes" id="UP000594632"/>
    </source>
</evidence>
<reference evidence="17" key="2">
    <citation type="submission" date="2016-04" db="EMBL/GenBank/DDBJ databases">
        <authorList>
            <person name="Shah S.A."/>
            <person name="Garrett R.A."/>
        </authorList>
    </citation>
    <scope>NUCLEOTIDE SEQUENCE [LARGE SCALE GENOMIC DNA]</scope>
    <source>
        <strain evidence="17">ATCC 35091 / DSM 1616 / JCM 8930 / NBRC 15331 / P1</strain>
    </source>
</reference>
<dbReference type="Proteomes" id="UP000278715">
    <property type="component" value="Chromosome"/>
</dbReference>
<reference evidence="18 19" key="4">
    <citation type="journal article" date="2018" name="Proc. Natl. Acad. Sci. U.S.A.">
        <title>Nonmutational mechanism of inheritance in the Archaeon Sulfolobus solfataricus.</title>
        <authorList>
            <person name="Payne S."/>
            <person name="McCarthy S."/>
            <person name="Johnson T."/>
            <person name="North E."/>
            <person name="Blum P."/>
        </authorList>
    </citation>
    <scope>NUCLEOTIDE SEQUENCE [LARGE SCALE GENOMIC DNA]</scope>
    <source>
        <strain evidence="6 18">SARC-H</strain>
        <strain evidence="7 22">SARC-I</strain>
        <strain evidence="9 23">SARC-N</strain>
        <strain evidence="10 24">SARC-O</strain>
        <strain evidence="11 19">SUL120</strain>
        <strain evidence="5 20">SULG</strain>
        <strain evidence="8 21">SULM</strain>
    </source>
</reference>
<dbReference type="AlphaFoldDB" id="A0A0E3K096"/>
<name>A0A0E3K096_SACSO</name>
<dbReference type="Proteomes" id="UP000033085">
    <property type="component" value="Chromosome"/>
</dbReference>
<gene>
    <name evidence="12" type="ORF">HFC64_11450</name>
    <name evidence="13" type="ORF">SSOP1_3330</name>
    <name evidence="4" type="ORF">SULA_1012</name>
    <name evidence="2" type="ORF">SULB_1014</name>
    <name evidence="3" type="ORF">SULC_1013</name>
    <name evidence="5" type="ORF">SULG_04970</name>
    <name evidence="6" type="ORF">SULH_04970</name>
    <name evidence="7" type="ORF">SULI_04970</name>
    <name evidence="8" type="ORF">SULM_04970</name>
    <name evidence="9" type="ORF">SULN_04970</name>
    <name evidence="10" type="ORF">SULO_04980</name>
    <name evidence="11" type="ORF">SULZ_05215</name>
</gene>
<dbReference type="EMBL" id="CP011057">
    <property type="protein sequence ID" value="AKA78748.1"/>
    <property type="molecule type" value="Genomic_DNA"/>
</dbReference>
<reference evidence="13" key="3">
    <citation type="submission" date="2016-04" db="EMBL/GenBank/DDBJ databases">
        <authorList>
            <person name="Evans L.H."/>
            <person name="Alamgir A."/>
            <person name="Owens N."/>
            <person name="Weber N.D."/>
            <person name="Virtaneva K."/>
            <person name="Barbian K."/>
            <person name="Babar A."/>
            <person name="Rosenke K."/>
        </authorList>
    </citation>
    <scope>NUCLEOTIDE SEQUENCE</scope>
    <source>
        <strain evidence="13">P1</strain>
    </source>
</reference>
<dbReference type="EMBL" id="CP033238">
    <property type="protein sequence ID" value="AZF75689.1"/>
    <property type="molecule type" value="Genomic_DNA"/>
</dbReference>
<evidence type="ECO:0000313" key="12">
    <source>
        <dbReference type="EMBL" id="QPG50335.1"/>
    </source>
</evidence>
<dbReference type="EMBL" id="CP033240">
    <property type="protein sequence ID" value="AZF80902.1"/>
    <property type="molecule type" value="Genomic_DNA"/>
</dbReference>
<evidence type="ECO:0000313" key="18">
    <source>
        <dbReference type="Proteomes" id="UP000267993"/>
    </source>
</evidence>
<dbReference type="EMBL" id="CP033236">
    <property type="protein sequence ID" value="AZF70444.1"/>
    <property type="molecule type" value="Genomic_DNA"/>
</dbReference>